<evidence type="ECO:0000313" key="3">
    <source>
        <dbReference type="Proteomes" id="UP000315439"/>
    </source>
</evidence>
<dbReference type="Pfam" id="PF05960">
    <property type="entry name" value="DUF885"/>
    <property type="match status" value="1"/>
</dbReference>
<dbReference type="EMBL" id="VIKS01000007">
    <property type="protein sequence ID" value="TQV87513.1"/>
    <property type="molecule type" value="Genomic_DNA"/>
</dbReference>
<accession>A0A545UDK0</accession>
<dbReference type="AlphaFoldDB" id="A0A545UDK0"/>
<gene>
    <name evidence="2" type="ORF">FLL46_11605</name>
</gene>
<dbReference type="InterPro" id="IPR010281">
    <property type="entry name" value="DUF885"/>
</dbReference>
<keyword evidence="3" id="KW-1185">Reference proteome</keyword>
<dbReference type="OrthoDB" id="9769898at2"/>
<evidence type="ECO:0000313" key="2">
    <source>
        <dbReference type="EMBL" id="TQV87513.1"/>
    </source>
</evidence>
<feature type="signal peptide" evidence="1">
    <location>
        <begin position="1"/>
        <end position="23"/>
    </location>
</feature>
<comment type="caution">
    <text evidence="2">The sequence shown here is derived from an EMBL/GenBank/DDBJ whole genome shotgun (WGS) entry which is preliminary data.</text>
</comment>
<protein>
    <submittedName>
        <fullName evidence="2">DUF885 domain-containing protein</fullName>
    </submittedName>
</protein>
<sequence length="589" mass="67664">MTKKNIALLFLLSMGFLSLASYAEAGANGKALHQLFAKDWQARLERNPMLATRMGVTNSAHLLFDASESAYQDWARKTQSFINELKKIEFQKLSKDDQINYQIFHQQLKRRLSEIQFKSYQIPFFSDSGFHTQMMRLNTEVPLKTAKDYENYIARLNGIPRYFKQNTDNMKNGLARGFSMPAVVMIGFSDVIKKAYSGGVAQSPLWQPFNKMPDSISAQDQKRLKLAGEKALQNAVLPAFQRLFRFFEETYIPKTKQSLGAYEFPDGKAYYAAQIAHYTTLDLSAEEIHNIGLKEVARIRAEMEEVIKETGFKGDFRAFLKHLRQSPEFYAKTPQDLIKEASYISKKMDGKLPSLFTRLPRQPYTVEPVPDAIAPKYTTGRYLSAPLDSERPGVYWVNTYALNKRPLYVLEALTLHEAVPGHHLQNALNQELENLPNFRRYSYISAFGEGWGLYSERLGLEVGFYQDPYSNFGRLTYEMWRAARLVIDTGIHSKGWTREQAIELLENNSALSTHNIRTEVDRYISWPGQALSYKLGEIKIRELRAKAEKALEGKFDIRLFHDEILKNGSIPLAVLESQIDDFISRQLKK</sequence>
<dbReference type="PANTHER" id="PTHR33361">
    <property type="entry name" value="GLR0591 PROTEIN"/>
    <property type="match status" value="1"/>
</dbReference>
<name>A0A545UDK0_9GAMM</name>
<reference evidence="2 3" key="1">
    <citation type="submission" date="2019-07" db="EMBL/GenBank/DDBJ databases">
        <title>Draft genome for Aliikangiella sp. M105.</title>
        <authorList>
            <person name="Wang G."/>
        </authorList>
    </citation>
    <scope>NUCLEOTIDE SEQUENCE [LARGE SCALE GENOMIC DNA]</scope>
    <source>
        <strain evidence="2 3">M105</strain>
    </source>
</reference>
<proteinExistence type="predicted"/>
<evidence type="ECO:0000256" key="1">
    <source>
        <dbReference type="SAM" id="SignalP"/>
    </source>
</evidence>
<feature type="chain" id="PRO_5022191550" evidence="1">
    <location>
        <begin position="24"/>
        <end position="589"/>
    </location>
</feature>
<dbReference type="RefSeq" id="WP_142893690.1">
    <property type="nucleotide sequence ID" value="NZ_ML660164.1"/>
</dbReference>
<keyword evidence="1" id="KW-0732">Signal</keyword>
<dbReference type="Proteomes" id="UP000315439">
    <property type="component" value="Unassembled WGS sequence"/>
</dbReference>
<dbReference type="PANTHER" id="PTHR33361:SF2">
    <property type="entry name" value="DUF885 DOMAIN-CONTAINING PROTEIN"/>
    <property type="match status" value="1"/>
</dbReference>
<organism evidence="2 3">
    <name type="scientific">Aliikangiella coralliicola</name>
    <dbReference type="NCBI Taxonomy" id="2592383"/>
    <lineage>
        <taxon>Bacteria</taxon>
        <taxon>Pseudomonadati</taxon>
        <taxon>Pseudomonadota</taxon>
        <taxon>Gammaproteobacteria</taxon>
        <taxon>Oceanospirillales</taxon>
        <taxon>Pleioneaceae</taxon>
        <taxon>Aliikangiella</taxon>
    </lineage>
</organism>